<proteinExistence type="predicted"/>
<reference evidence="3" key="1">
    <citation type="journal article" date="2017" name="Nat. Commun.">
        <title>The North American bullfrog draft genome provides insight into hormonal regulation of long noncoding RNA.</title>
        <authorList>
            <person name="Hammond S.A."/>
            <person name="Warren R.L."/>
            <person name="Vandervalk B.P."/>
            <person name="Kucuk E."/>
            <person name="Khan H."/>
            <person name="Gibb E.A."/>
            <person name="Pandoh P."/>
            <person name="Kirk H."/>
            <person name="Zhao Y."/>
            <person name="Jones M."/>
            <person name="Mungall A.J."/>
            <person name="Coope R."/>
            <person name="Pleasance S."/>
            <person name="Moore R.A."/>
            <person name="Holt R.A."/>
            <person name="Round J.M."/>
            <person name="Ohora S."/>
            <person name="Walle B.V."/>
            <person name="Veldhoen N."/>
            <person name="Helbing C.C."/>
            <person name="Birol I."/>
        </authorList>
    </citation>
    <scope>NUCLEOTIDE SEQUENCE [LARGE SCALE GENOMIC DNA]</scope>
</reference>
<feature type="compositionally biased region" description="Polar residues" evidence="1">
    <location>
        <begin position="225"/>
        <end position="241"/>
    </location>
</feature>
<feature type="compositionally biased region" description="Polar residues" evidence="1">
    <location>
        <begin position="138"/>
        <end position="148"/>
    </location>
</feature>
<feature type="region of interest" description="Disordered" evidence="1">
    <location>
        <begin position="134"/>
        <end position="241"/>
    </location>
</feature>
<dbReference type="Proteomes" id="UP000228934">
    <property type="component" value="Unassembled WGS sequence"/>
</dbReference>
<feature type="compositionally biased region" description="Low complexity" evidence="1">
    <location>
        <begin position="213"/>
        <end position="224"/>
    </location>
</feature>
<organism evidence="2 3">
    <name type="scientific">Aquarana catesbeiana</name>
    <name type="common">American bullfrog</name>
    <name type="synonym">Rana catesbeiana</name>
    <dbReference type="NCBI Taxonomy" id="8400"/>
    <lineage>
        <taxon>Eukaryota</taxon>
        <taxon>Metazoa</taxon>
        <taxon>Chordata</taxon>
        <taxon>Craniata</taxon>
        <taxon>Vertebrata</taxon>
        <taxon>Euteleostomi</taxon>
        <taxon>Amphibia</taxon>
        <taxon>Batrachia</taxon>
        <taxon>Anura</taxon>
        <taxon>Neobatrachia</taxon>
        <taxon>Ranoidea</taxon>
        <taxon>Ranidae</taxon>
        <taxon>Aquarana</taxon>
    </lineage>
</organism>
<accession>A0A2G9Q8B1</accession>
<keyword evidence="3" id="KW-1185">Reference proteome</keyword>
<sequence length="301" mass="33660">MYFEKYAEHKIVPWGLRIQLFPNIKKINDSLKASWEDNLQSCSLNMLSILCKEYESELEQLDISINRWYSDHASGVSSSRYSKRDKVLRAHLEEYTLSTINDKEGKFLRDLSAHENGYAYKWDNTKETKSRTIPFASNVPTSNNHEPNTPSASFSSSTSTVYHDLTQEQLAKKRKGDLSVTSSESLHRTLGPTLPSHPSTARSKATPFTKAQPKTSSIPKSSTTNAPISTSLAPSHSQTHTVTRRVICMPPAVIDTVQPDLPPAGVFPAGPSPGCLVFRYILIIATSSYHSLKKPMSWRNM</sequence>
<gene>
    <name evidence="2" type="ORF">AB205_0055700</name>
</gene>
<evidence type="ECO:0000256" key="1">
    <source>
        <dbReference type="SAM" id="MobiDB-lite"/>
    </source>
</evidence>
<protein>
    <submittedName>
        <fullName evidence="2">Uncharacterized protein</fullName>
    </submittedName>
</protein>
<feature type="compositionally biased region" description="Low complexity" evidence="1">
    <location>
        <begin position="149"/>
        <end position="160"/>
    </location>
</feature>
<dbReference type="EMBL" id="KZ045521">
    <property type="protein sequence ID" value="PIO11838.1"/>
    <property type="molecule type" value="Genomic_DNA"/>
</dbReference>
<evidence type="ECO:0000313" key="3">
    <source>
        <dbReference type="Proteomes" id="UP000228934"/>
    </source>
</evidence>
<dbReference type="AlphaFoldDB" id="A0A2G9Q8B1"/>
<name>A0A2G9Q8B1_AQUCT</name>
<evidence type="ECO:0000313" key="2">
    <source>
        <dbReference type="EMBL" id="PIO11838.1"/>
    </source>
</evidence>